<keyword evidence="2" id="KW-1133">Transmembrane helix</keyword>
<name>A0ABW3BI90_9ACTN</name>
<feature type="region of interest" description="Disordered" evidence="1">
    <location>
        <begin position="186"/>
        <end position="222"/>
    </location>
</feature>
<evidence type="ECO:0000256" key="2">
    <source>
        <dbReference type="SAM" id="Phobius"/>
    </source>
</evidence>
<feature type="compositionally biased region" description="Low complexity" evidence="1">
    <location>
        <begin position="310"/>
        <end position="323"/>
    </location>
</feature>
<feature type="region of interest" description="Disordered" evidence="1">
    <location>
        <begin position="283"/>
        <end position="323"/>
    </location>
</feature>
<proteinExistence type="predicted"/>
<comment type="caution">
    <text evidence="4">The sequence shown here is derived from an EMBL/GenBank/DDBJ whole genome shotgun (WGS) entry which is preliminary data.</text>
</comment>
<evidence type="ECO:0000313" key="4">
    <source>
        <dbReference type="EMBL" id="MFD0803092.1"/>
    </source>
</evidence>
<keyword evidence="2" id="KW-0472">Membrane</keyword>
<dbReference type="EMBL" id="JBHTHR010000728">
    <property type="protein sequence ID" value="MFD0803092.1"/>
    <property type="molecule type" value="Genomic_DNA"/>
</dbReference>
<accession>A0ABW3BI90</accession>
<dbReference type="InterPro" id="IPR025164">
    <property type="entry name" value="Toastrack_DUF4097"/>
</dbReference>
<reference evidence="5" key="1">
    <citation type="journal article" date="2019" name="Int. J. Syst. Evol. Microbiol.">
        <title>The Global Catalogue of Microorganisms (GCM) 10K type strain sequencing project: providing services to taxonomists for standard genome sequencing and annotation.</title>
        <authorList>
            <consortium name="The Broad Institute Genomics Platform"/>
            <consortium name="The Broad Institute Genome Sequencing Center for Infectious Disease"/>
            <person name="Wu L."/>
            <person name="Ma J."/>
        </authorList>
    </citation>
    <scope>NUCLEOTIDE SEQUENCE [LARGE SCALE GENOMIC DNA]</scope>
    <source>
        <strain evidence="5">CCUG 63369</strain>
    </source>
</reference>
<organism evidence="4 5">
    <name type="scientific">Streptomonospora algeriensis</name>
    <dbReference type="NCBI Taxonomy" id="995084"/>
    <lineage>
        <taxon>Bacteria</taxon>
        <taxon>Bacillati</taxon>
        <taxon>Actinomycetota</taxon>
        <taxon>Actinomycetes</taxon>
        <taxon>Streptosporangiales</taxon>
        <taxon>Nocardiopsidaceae</taxon>
        <taxon>Streptomonospora</taxon>
    </lineage>
</organism>
<protein>
    <submittedName>
        <fullName evidence="4">DUF4097 family beta strand repeat-containing protein</fullName>
    </submittedName>
</protein>
<gene>
    <name evidence="4" type="ORF">ACFQZU_17420</name>
</gene>
<evidence type="ECO:0000256" key="1">
    <source>
        <dbReference type="SAM" id="MobiDB-lite"/>
    </source>
</evidence>
<keyword evidence="2" id="KW-0812">Transmembrane</keyword>
<keyword evidence="5" id="KW-1185">Reference proteome</keyword>
<dbReference type="Pfam" id="PF13349">
    <property type="entry name" value="DUF4097"/>
    <property type="match status" value="1"/>
</dbReference>
<feature type="domain" description="DUF4097" evidence="3">
    <location>
        <begin position="62"/>
        <end position="319"/>
    </location>
</feature>
<sequence>MTFTGRGLYAKSSKVPRGRRSGWLLIGAVVALAVLVFGALASFDSVQLGGGTRSDSFSGAEKVEVRSGSAGDIDVHRAEGDKVTVERTLRGTPLADPRERLDREGGTVRAEASCSGAWFLGGCEIDYTVGVPEGTEVTVVTSVGEVHLEGLAGDVDVESNTGSVEGEDIAGDVSVSTSTGEISLSGVSGDVDLDSNTGGISAEGSGESAAVETTTGGIDLDGFTADRFDVETTTGGVDMEAGFSTAEIKSTTGGVDVEAEEPFGLLAVETTTGSVELEVPEDTYRVSGDSTTGGRNIDVDTSADADPRISVSTTTGSVSVSAD</sequence>
<evidence type="ECO:0000259" key="3">
    <source>
        <dbReference type="Pfam" id="PF13349"/>
    </source>
</evidence>
<feature type="transmembrane region" description="Helical" evidence="2">
    <location>
        <begin position="21"/>
        <end position="43"/>
    </location>
</feature>
<feature type="compositionally biased region" description="Low complexity" evidence="1">
    <location>
        <begin position="198"/>
        <end position="212"/>
    </location>
</feature>
<dbReference type="Proteomes" id="UP001596956">
    <property type="component" value="Unassembled WGS sequence"/>
</dbReference>
<evidence type="ECO:0000313" key="5">
    <source>
        <dbReference type="Proteomes" id="UP001596956"/>
    </source>
</evidence>